<dbReference type="InterPro" id="IPR006586">
    <property type="entry name" value="ADAM_Cys-rich"/>
</dbReference>
<dbReference type="InterPro" id="IPR034027">
    <property type="entry name" value="Reprolysin_adamalysin"/>
</dbReference>
<dbReference type="SMART" id="SM00608">
    <property type="entry name" value="ACR"/>
    <property type="match status" value="1"/>
</dbReference>
<evidence type="ECO:0000259" key="12">
    <source>
        <dbReference type="PROSITE" id="PS50026"/>
    </source>
</evidence>
<sequence>MAQFPWTKSTLTVALWLSVLWAVLSPVCCSHAPPGWRFTSSEVVIPRKVPHRMGRFETPDQLSYSLRFGGQRHVIHMNLKKNLLPRHFPVITHNDQGAMQEDYPFVPRDCYYYGYLEGVPGSMGTLDTCCKGLCGMLQVDDFTYEIKPLETSSKFEHVLSLLVSEQRPGQAERCKNDEEDTNPAFEAAKFDDTPRAGPAYLWIGHKKHYKIHYTVTNSLAAAAGRNLTRIIENIVIMNNIIHTIYKQADLNIFIRALCIWNDMDAINIWSGSISHILVYFGLWKKDTLFGQIPHDTSVLLTGHRIDNSLCLSFHDGTCNPNWGALYVFVGRFHLFIGATVTAHALGHSLKMRHDHEGCLCFRRTNCLMAPVPGLLDVMSNCSYAALHEKLNNWDPCLSAPNIVYKNFPYVAPRCGDKIRNQDEECDCGSFKECADDQCCETTCELSLGSICDEGSCCVKCKYARPGMICRDTLGICDLPEYCDGKSEQCPHDFYIQDGTPCSAVAVCIAGNCSDRDMQCQALFGYRVKDASPACYNKLNTIGDRFGNCGVKMQRGGSKPFKCEEDDVLCGLLHCDGIDHIPGGGEHTTFHSILVQDVSEVKCFGYDAHHGTELPEMGLVVDGATCGPGRYCYRQNCTYYDDLGFDCDVKKCNFRGVCNNKKNCHCLRGWKPPLCEERGSGGSEDSGSPPDRDVGIRAKILVNVNKFLLFLLIRIALFVFELIVGGLLKAKEVLGQKIDEDETTTTSSSRSSRSSSSE</sequence>
<dbReference type="GO" id="GO:0008584">
    <property type="term" value="P:male gonad development"/>
    <property type="evidence" value="ECO:0007669"/>
    <property type="project" value="TreeGrafter"/>
</dbReference>
<dbReference type="KEGG" id="tup:102503101"/>
<feature type="domain" description="Disintegrin" evidence="13">
    <location>
        <begin position="411"/>
        <end position="497"/>
    </location>
</feature>
<evidence type="ECO:0000256" key="6">
    <source>
        <dbReference type="PROSITE-ProRule" id="PRU00068"/>
    </source>
</evidence>
<dbReference type="Pfam" id="PF08516">
    <property type="entry name" value="ADAM_CR"/>
    <property type="match status" value="1"/>
</dbReference>
<dbReference type="FunFam" id="4.10.70.10:FF:000003">
    <property type="entry name" value="Disintegrin and metalloproteinase domain-containing protein 17"/>
    <property type="match status" value="1"/>
</dbReference>
<dbReference type="Pfam" id="PF01562">
    <property type="entry name" value="Pep_M12B_propep"/>
    <property type="match status" value="1"/>
</dbReference>
<comment type="subcellular location">
    <subcellularLocation>
        <location evidence="1">Membrane</location>
        <topology evidence="1">Single-pass type I membrane protein</topology>
    </subcellularLocation>
</comment>
<dbReference type="PRINTS" id="PR00289">
    <property type="entry name" value="DISINTEGRIN"/>
</dbReference>
<feature type="binding site" evidence="8">
    <location>
        <position position="343"/>
    </location>
    <ligand>
        <name>Zn(2+)</name>
        <dbReference type="ChEBI" id="CHEBI:29105"/>
        <note>catalytic</note>
    </ligand>
</feature>
<dbReference type="InterPro" id="IPR036436">
    <property type="entry name" value="Disintegrin_dom_sf"/>
</dbReference>
<dbReference type="PROSITE" id="PS00427">
    <property type="entry name" value="DISINTEGRIN_1"/>
    <property type="match status" value="1"/>
</dbReference>
<dbReference type="GO" id="GO:0004222">
    <property type="term" value="F:metalloendopeptidase activity"/>
    <property type="evidence" value="ECO:0007669"/>
    <property type="project" value="InterPro"/>
</dbReference>
<evidence type="ECO:0000256" key="3">
    <source>
        <dbReference type="ARBA" id="ARBA00022989"/>
    </source>
</evidence>
<dbReference type="InterPro" id="IPR002870">
    <property type="entry name" value="Peptidase_M12B_N"/>
</dbReference>
<keyword evidence="5 7" id="KW-1015">Disulfide bond</keyword>
<dbReference type="GO" id="GO:0046872">
    <property type="term" value="F:metal ion binding"/>
    <property type="evidence" value="ECO:0007669"/>
    <property type="project" value="UniProtKB-KW"/>
</dbReference>
<dbReference type="MEROPS" id="M12.983"/>
<feature type="domain" description="Peptidase M12B" evidence="14">
    <location>
        <begin position="207"/>
        <end position="395"/>
    </location>
</feature>
<dbReference type="CDD" id="cd04269">
    <property type="entry name" value="ZnMc_adamalysin_II_like"/>
    <property type="match status" value="1"/>
</dbReference>
<dbReference type="GO" id="GO:0007229">
    <property type="term" value="P:integrin-mediated signaling pathway"/>
    <property type="evidence" value="ECO:0007669"/>
    <property type="project" value="UniProtKB-KW"/>
</dbReference>
<evidence type="ECO:0000256" key="11">
    <source>
        <dbReference type="SAM" id="SignalP"/>
    </source>
</evidence>
<dbReference type="InterPro" id="IPR024079">
    <property type="entry name" value="MetalloPept_cat_dom_sf"/>
</dbReference>
<dbReference type="PROSITE" id="PS50215">
    <property type="entry name" value="ADAM_MEPRO"/>
    <property type="match status" value="1"/>
</dbReference>
<dbReference type="SUPFAM" id="SSF55486">
    <property type="entry name" value="Metalloproteases ('zincins'), catalytic domain"/>
    <property type="match status" value="1"/>
</dbReference>
<evidence type="ECO:0000313" key="16">
    <source>
        <dbReference type="Proteomes" id="UP000011518"/>
    </source>
</evidence>
<dbReference type="Gene3D" id="4.10.70.10">
    <property type="entry name" value="Disintegrin domain"/>
    <property type="match status" value="1"/>
</dbReference>
<keyword evidence="15" id="KW-0401">Integrin</keyword>
<organism evidence="15 16">
    <name type="scientific">Tupaia chinensis</name>
    <name type="common">Chinese tree shrew</name>
    <name type="synonym">Tupaia belangeri chinensis</name>
    <dbReference type="NCBI Taxonomy" id="246437"/>
    <lineage>
        <taxon>Eukaryota</taxon>
        <taxon>Metazoa</taxon>
        <taxon>Chordata</taxon>
        <taxon>Craniata</taxon>
        <taxon>Vertebrata</taxon>
        <taxon>Euteleostomi</taxon>
        <taxon>Mammalia</taxon>
        <taxon>Eutheria</taxon>
        <taxon>Euarchontoglires</taxon>
        <taxon>Scandentia</taxon>
        <taxon>Tupaiidae</taxon>
        <taxon>Tupaia</taxon>
    </lineage>
</organism>
<proteinExistence type="predicted"/>
<evidence type="ECO:0000256" key="5">
    <source>
        <dbReference type="ARBA" id="ARBA00023157"/>
    </source>
</evidence>
<feature type="domain" description="EGF-like" evidence="12">
    <location>
        <begin position="642"/>
        <end position="675"/>
    </location>
</feature>
<protein>
    <submittedName>
        <fullName evidence="15">Disintegrin and metalloproteinase domain-containing protein 20</fullName>
    </submittedName>
</protein>
<keyword evidence="8" id="KW-0862">Zinc</keyword>
<accession>L8Y9E9</accession>
<dbReference type="PROSITE" id="PS01186">
    <property type="entry name" value="EGF_2"/>
    <property type="match status" value="1"/>
</dbReference>
<keyword evidence="2 10" id="KW-0812">Transmembrane</keyword>
<name>L8Y9E9_TUPCH</name>
<feature type="region of interest" description="Disordered" evidence="9">
    <location>
        <begin position="738"/>
        <end position="757"/>
    </location>
</feature>
<feature type="compositionally biased region" description="Low complexity" evidence="9">
    <location>
        <begin position="743"/>
        <end position="757"/>
    </location>
</feature>
<dbReference type="PROSITE" id="PS50026">
    <property type="entry name" value="EGF_3"/>
    <property type="match status" value="1"/>
</dbReference>
<evidence type="ECO:0000259" key="13">
    <source>
        <dbReference type="PROSITE" id="PS50214"/>
    </source>
</evidence>
<feature type="signal peptide" evidence="11">
    <location>
        <begin position="1"/>
        <end position="29"/>
    </location>
</feature>
<feature type="disulfide bond" evidence="7">
    <location>
        <begin position="665"/>
        <end position="674"/>
    </location>
</feature>
<evidence type="ECO:0000256" key="9">
    <source>
        <dbReference type="SAM" id="MobiDB-lite"/>
    </source>
</evidence>
<feature type="binding site" evidence="8">
    <location>
        <position position="353"/>
    </location>
    <ligand>
        <name>Zn(2+)</name>
        <dbReference type="ChEBI" id="CHEBI:29105"/>
        <note>catalytic</note>
    </ligand>
</feature>
<dbReference type="Pfam" id="PF00200">
    <property type="entry name" value="Disintegrin"/>
    <property type="match status" value="1"/>
</dbReference>
<gene>
    <name evidence="15" type="ORF">TREES_T100010250</name>
</gene>
<dbReference type="PANTHER" id="PTHR11905">
    <property type="entry name" value="ADAM A DISINTEGRIN AND METALLOPROTEASE DOMAIN"/>
    <property type="match status" value="1"/>
</dbReference>
<dbReference type="SUPFAM" id="SSF57552">
    <property type="entry name" value="Blood coagulation inhibitor (disintegrin)"/>
    <property type="match status" value="1"/>
</dbReference>
<keyword evidence="4 10" id="KW-0472">Membrane</keyword>
<dbReference type="Gene3D" id="3.40.390.10">
    <property type="entry name" value="Collagenase (Catalytic Domain)"/>
    <property type="match status" value="1"/>
</dbReference>
<dbReference type="InterPro" id="IPR001590">
    <property type="entry name" value="Peptidase_M12B"/>
</dbReference>
<feature type="chain" id="PRO_5003998844" evidence="11">
    <location>
        <begin position="30"/>
        <end position="757"/>
    </location>
</feature>
<evidence type="ECO:0000256" key="2">
    <source>
        <dbReference type="ARBA" id="ARBA00022692"/>
    </source>
</evidence>
<keyword evidence="3 10" id="KW-1133">Transmembrane helix</keyword>
<dbReference type="InterPro" id="IPR000742">
    <property type="entry name" value="EGF"/>
</dbReference>
<dbReference type="GO" id="GO:0006508">
    <property type="term" value="P:proteolysis"/>
    <property type="evidence" value="ECO:0007669"/>
    <property type="project" value="InterPro"/>
</dbReference>
<dbReference type="PANTHER" id="PTHR11905:SF167">
    <property type="entry name" value="A DISINTEGRIN AND METALLOPEPTIDASE DOMAIN 4-RELATED"/>
    <property type="match status" value="1"/>
</dbReference>
<dbReference type="SMART" id="SM00050">
    <property type="entry name" value="DISIN"/>
    <property type="match status" value="1"/>
</dbReference>
<feature type="transmembrane region" description="Helical" evidence="10">
    <location>
        <begin position="706"/>
        <end position="727"/>
    </location>
</feature>
<evidence type="ECO:0000256" key="8">
    <source>
        <dbReference type="PROSITE-ProRule" id="PRU00276"/>
    </source>
</evidence>
<dbReference type="EMBL" id="KB366175">
    <property type="protein sequence ID" value="ELV10976.1"/>
    <property type="molecule type" value="Genomic_DNA"/>
</dbReference>
<keyword evidence="11" id="KW-0732">Signal</keyword>
<keyword evidence="16" id="KW-1185">Reference proteome</keyword>
<keyword evidence="7" id="KW-0245">EGF-like domain</keyword>
<evidence type="ECO:0000256" key="1">
    <source>
        <dbReference type="ARBA" id="ARBA00004479"/>
    </source>
</evidence>
<evidence type="ECO:0000256" key="4">
    <source>
        <dbReference type="ARBA" id="ARBA00023136"/>
    </source>
</evidence>
<dbReference type="GO" id="GO:0009897">
    <property type="term" value="C:external side of plasma membrane"/>
    <property type="evidence" value="ECO:0007669"/>
    <property type="project" value="TreeGrafter"/>
</dbReference>
<comment type="caution">
    <text evidence="7">Lacks conserved residue(s) required for the propagation of feature annotation.</text>
</comment>
<dbReference type="InterPro" id="IPR018358">
    <property type="entry name" value="Disintegrin_CS"/>
</dbReference>
<reference evidence="16" key="2">
    <citation type="journal article" date="2013" name="Nat. Commun.">
        <title>Genome of the Chinese tree shrew.</title>
        <authorList>
            <person name="Fan Y."/>
            <person name="Huang Z.Y."/>
            <person name="Cao C.C."/>
            <person name="Chen C.S."/>
            <person name="Chen Y.X."/>
            <person name="Fan D.D."/>
            <person name="He J."/>
            <person name="Hou H.L."/>
            <person name="Hu L."/>
            <person name="Hu X.T."/>
            <person name="Jiang X.T."/>
            <person name="Lai R."/>
            <person name="Lang Y.S."/>
            <person name="Liang B."/>
            <person name="Liao S.G."/>
            <person name="Mu D."/>
            <person name="Ma Y.Y."/>
            <person name="Niu Y.Y."/>
            <person name="Sun X.Q."/>
            <person name="Xia J.Q."/>
            <person name="Xiao J."/>
            <person name="Xiong Z.Q."/>
            <person name="Xu L."/>
            <person name="Yang L."/>
            <person name="Zhang Y."/>
            <person name="Zhao W."/>
            <person name="Zhao X.D."/>
            <person name="Zheng Y.T."/>
            <person name="Zhou J.M."/>
            <person name="Zhu Y.B."/>
            <person name="Zhang G.J."/>
            <person name="Wang J."/>
            <person name="Yao Y.G."/>
        </authorList>
    </citation>
    <scope>NUCLEOTIDE SEQUENCE [LARGE SCALE GENOMIC DNA]</scope>
</reference>
<keyword evidence="8" id="KW-0479">Metal-binding</keyword>
<dbReference type="InterPro" id="IPR001762">
    <property type="entry name" value="Disintegrin_dom"/>
</dbReference>
<evidence type="ECO:0000313" key="15">
    <source>
        <dbReference type="EMBL" id="ELV10976.1"/>
    </source>
</evidence>
<dbReference type="OrthoDB" id="5951731at2759"/>
<feature type="disulfide bond" evidence="6">
    <location>
        <begin position="469"/>
        <end position="489"/>
    </location>
</feature>
<reference evidence="16" key="1">
    <citation type="submission" date="2012-07" db="EMBL/GenBank/DDBJ databases">
        <title>Genome of the Chinese tree shrew, a rising model animal genetically related to primates.</title>
        <authorList>
            <person name="Zhang G."/>
            <person name="Fan Y."/>
            <person name="Yao Y."/>
            <person name="Huang Z."/>
        </authorList>
    </citation>
    <scope>NUCLEOTIDE SEQUENCE [LARGE SCALE GENOMIC DNA]</scope>
</reference>
<dbReference type="eggNOG" id="KOG3607">
    <property type="taxonomic scope" value="Eukaryota"/>
</dbReference>
<dbReference type="PROSITE" id="PS50214">
    <property type="entry name" value="DISINTEGRIN_2"/>
    <property type="match status" value="1"/>
</dbReference>
<dbReference type="InParanoid" id="L8Y9E9"/>
<dbReference type="Proteomes" id="UP000011518">
    <property type="component" value="Unassembled WGS sequence"/>
</dbReference>
<evidence type="ECO:0000256" key="7">
    <source>
        <dbReference type="PROSITE-ProRule" id="PRU00076"/>
    </source>
</evidence>
<dbReference type="AlphaFoldDB" id="L8Y9E9"/>
<feature type="binding site" evidence="8">
    <location>
        <position position="347"/>
    </location>
    <ligand>
        <name>Zn(2+)</name>
        <dbReference type="ChEBI" id="CHEBI:29105"/>
        <note>catalytic</note>
    </ligand>
</feature>
<dbReference type="GO" id="GO:1990913">
    <property type="term" value="C:sperm head plasma membrane"/>
    <property type="evidence" value="ECO:0007669"/>
    <property type="project" value="TreeGrafter"/>
</dbReference>
<dbReference type="Pfam" id="PF01421">
    <property type="entry name" value="Reprolysin"/>
    <property type="match status" value="1"/>
</dbReference>
<evidence type="ECO:0000256" key="10">
    <source>
        <dbReference type="SAM" id="Phobius"/>
    </source>
</evidence>
<evidence type="ECO:0000259" key="14">
    <source>
        <dbReference type="PROSITE" id="PS50215"/>
    </source>
</evidence>